<name>A0A511YXG8_9CELL</name>
<gene>
    <name evidence="3" type="ORF">AFE02nite_16310</name>
</gene>
<evidence type="ECO:0000259" key="2">
    <source>
        <dbReference type="Pfam" id="PF10137"/>
    </source>
</evidence>
<keyword evidence="4" id="KW-1185">Reference proteome</keyword>
<feature type="compositionally biased region" description="Basic and acidic residues" evidence="1">
    <location>
        <begin position="151"/>
        <end position="162"/>
    </location>
</feature>
<reference evidence="3 4" key="1">
    <citation type="submission" date="2019-07" db="EMBL/GenBank/DDBJ databases">
        <title>Whole genome shotgun sequence of Actinotalea fermentans NBRC 105374.</title>
        <authorList>
            <person name="Hosoyama A."/>
            <person name="Uohara A."/>
            <person name="Ohji S."/>
            <person name="Ichikawa N."/>
        </authorList>
    </citation>
    <scope>NUCLEOTIDE SEQUENCE [LARGE SCALE GENOMIC DNA]</scope>
    <source>
        <strain evidence="3 4">NBRC 105374</strain>
    </source>
</reference>
<proteinExistence type="predicted"/>
<dbReference type="Pfam" id="PF10137">
    <property type="entry name" value="CAP12-PCTIR_TIR"/>
    <property type="match status" value="1"/>
</dbReference>
<dbReference type="InterPro" id="IPR019302">
    <property type="entry name" value="CAP12/PCTIR_TIR_dom"/>
</dbReference>
<evidence type="ECO:0000256" key="1">
    <source>
        <dbReference type="SAM" id="MobiDB-lite"/>
    </source>
</evidence>
<comment type="caution">
    <text evidence="3">The sequence shown here is derived from an EMBL/GenBank/DDBJ whole genome shotgun (WGS) entry which is preliminary data.</text>
</comment>
<evidence type="ECO:0000313" key="3">
    <source>
        <dbReference type="EMBL" id="GEN79897.1"/>
    </source>
</evidence>
<feature type="domain" description="CD-NTase-associated protein 12/Pycsar effector protein TIR" evidence="2">
    <location>
        <begin position="5"/>
        <end position="123"/>
    </location>
</feature>
<sequence>MDRPRVFIGSSSERLDVARNLHVALEQAVKCEATVWDQNVFTPSEYALESLTKAAREADFAILIAAPDDLTESRGERGASPRDNVILELGLFIGILGVRRVLILCPEVESGVRLPSDLFGLTRLPDYRARRDGNLLAALNGSVLAAKKVIEEQGSRSTRERPAATSSVHAAPSTRHTSPAVVTTTLARYGLDSLLANSHPARFAELNQNRPCVHLRAVWRPSSWEQGLARLTNPAAFLSTVPTAVLDRWHSYYARNGGVGGPQQAALDATHTFDSFFVAEQDCARSAGGEPEASVRSALALFDGGPCLRFIADVSLSVPVGPLPASGVLGSLADLARHAMRAMPAWLADEYGEAVPTSGILELHAQGRGALRRDAIRDSLESYVDLEVLGIRSRASQASLMWAGEVDALNDGAPSFAVADAVASVVINWGYLSAPDDIRERLLQLVIPASSS</sequence>
<dbReference type="Proteomes" id="UP000321484">
    <property type="component" value="Unassembled WGS sequence"/>
</dbReference>
<feature type="compositionally biased region" description="Polar residues" evidence="1">
    <location>
        <begin position="164"/>
        <end position="178"/>
    </location>
</feature>
<organism evidence="3 4">
    <name type="scientific">Actinotalea fermentans</name>
    <dbReference type="NCBI Taxonomy" id="43671"/>
    <lineage>
        <taxon>Bacteria</taxon>
        <taxon>Bacillati</taxon>
        <taxon>Actinomycetota</taxon>
        <taxon>Actinomycetes</taxon>
        <taxon>Micrococcales</taxon>
        <taxon>Cellulomonadaceae</taxon>
        <taxon>Actinotalea</taxon>
    </lineage>
</organism>
<dbReference type="GO" id="GO:0050135">
    <property type="term" value="F:NADP+ nucleosidase activity"/>
    <property type="evidence" value="ECO:0007669"/>
    <property type="project" value="InterPro"/>
</dbReference>
<feature type="region of interest" description="Disordered" evidence="1">
    <location>
        <begin position="151"/>
        <end position="178"/>
    </location>
</feature>
<dbReference type="AlphaFoldDB" id="A0A511YXG8"/>
<protein>
    <recommendedName>
        <fullName evidence="2">CD-NTase-associated protein 12/Pycsar effector protein TIR domain-containing protein</fullName>
    </recommendedName>
</protein>
<dbReference type="EMBL" id="BJYK01000004">
    <property type="protein sequence ID" value="GEN79897.1"/>
    <property type="molecule type" value="Genomic_DNA"/>
</dbReference>
<evidence type="ECO:0000313" key="4">
    <source>
        <dbReference type="Proteomes" id="UP000321484"/>
    </source>
</evidence>
<accession>A0A511YXG8</accession>